<feature type="domain" description="Cyclic nucleotide-binding" evidence="1">
    <location>
        <begin position="32"/>
        <end position="112"/>
    </location>
</feature>
<dbReference type="Pfam" id="PF00027">
    <property type="entry name" value="cNMP_binding"/>
    <property type="match status" value="1"/>
</dbReference>
<dbReference type="Gene3D" id="2.60.120.10">
    <property type="entry name" value="Jelly Rolls"/>
    <property type="match status" value="1"/>
</dbReference>
<accession>A0A420DGL2</accession>
<sequence length="194" mass="22941">MQSDNSIIKEIFKGLSFSNEEIKIIESVFFKEVYKKGTVLLKAGDYVDKQYYILEGCLRSYHIDNHGREYTVQFGIKDWWMSDYTAFFSTSKAIMNIEVLKNATLYRLTKEHKEYLYTKIPRIESFFRKKLERAFAAFQERILSSLSQPASKRYINFIKTYPNIEKSIKNYHIASYLGITTESLSRIRKELSIN</sequence>
<organism evidence="2 3">
    <name type="scientific">Ichthyenterobacterium magnum</name>
    <dbReference type="NCBI Taxonomy" id="1230530"/>
    <lineage>
        <taxon>Bacteria</taxon>
        <taxon>Pseudomonadati</taxon>
        <taxon>Bacteroidota</taxon>
        <taxon>Flavobacteriia</taxon>
        <taxon>Flavobacteriales</taxon>
        <taxon>Flavobacteriaceae</taxon>
        <taxon>Ichthyenterobacterium</taxon>
    </lineage>
</organism>
<evidence type="ECO:0000313" key="3">
    <source>
        <dbReference type="Proteomes" id="UP000284892"/>
    </source>
</evidence>
<comment type="caution">
    <text evidence="2">The sequence shown here is derived from an EMBL/GenBank/DDBJ whole genome shotgun (WGS) entry which is preliminary data.</text>
</comment>
<dbReference type="OrthoDB" id="1092431at2"/>
<dbReference type="InterPro" id="IPR014710">
    <property type="entry name" value="RmlC-like_jellyroll"/>
</dbReference>
<proteinExistence type="predicted"/>
<protein>
    <submittedName>
        <fullName evidence="2">CRP-like cAMP-binding protein</fullName>
    </submittedName>
</protein>
<gene>
    <name evidence="2" type="ORF">BXY80_2140</name>
</gene>
<dbReference type="SUPFAM" id="SSF51206">
    <property type="entry name" value="cAMP-binding domain-like"/>
    <property type="match status" value="1"/>
</dbReference>
<dbReference type="InterPro" id="IPR018490">
    <property type="entry name" value="cNMP-bd_dom_sf"/>
</dbReference>
<dbReference type="CDD" id="cd00038">
    <property type="entry name" value="CAP_ED"/>
    <property type="match status" value="1"/>
</dbReference>
<keyword evidence="3" id="KW-1185">Reference proteome</keyword>
<evidence type="ECO:0000259" key="1">
    <source>
        <dbReference type="Pfam" id="PF00027"/>
    </source>
</evidence>
<dbReference type="Proteomes" id="UP000284892">
    <property type="component" value="Unassembled WGS sequence"/>
</dbReference>
<dbReference type="RefSeq" id="WP_120201733.1">
    <property type="nucleotide sequence ID" value="NZ_RAQJ01000004.1"/>
</dbReference>
<evidence type="ECO:0000313" key="2">
    <source>
        <dbReference type="EMBL" id="RKE92223.1"/>
    </source>
</evidence>
<dbReference type="InterPro" id="IPR000595">
    <property type="entry name" value="cNMP-bd_dom"/>
</dbReference>
<dbReference type="AlphaFoldDB" id="A0A420DGL2"/>
<reference evidence="2 3" key="1">
    <citation type="submission" date="2018-09" db="EMBL/GenBank/DDBJ databases">
        <title>Genomic Encyclopedia of Archaeal and Bacterial Type Strains, Phase II (KMG-II): from individual species to whole genera.</title>
        <authorList>
            <person name="Goeker M."/>
        </authorList>
    </citation>
    <scope>NUCLEOTIDE SEQUENCE [LARGE SCALE GENOMIC DNA]</scope>
    <source>
        <strain evidence="2 3">DSM 26283</strain>
    </source>
</reference>
<name>A0A420DGL2_9FLAO</name>
<dbReference type="EMBL" id="RAQJ01000004">
    <property type="protein sequence ID" value="RKE92223.1"/>
    <property type="molecule type" value="Genomic_DNA"/>
</dbReference>